<keyword evidence="2" id="KW-0479">Metal-binding</keyword>
<dbReference type="EMBL" id="JASSZA010000023">
    <property type="protein sequence ID" value="KAK2083317.1"/>
    <property type="molecule type" value="Genomic_DNA"/>
</dbReference>
<feature type="signal peptide" evidence="4">
    <location>
        <begin position="1"/>
        <end position="23"/>
    </location>
</feature>
<dbReference type="Gene3D" id="2.60.40.420">
    <property type="entry name" value="Cupredoxins - blue copper proteins"/>
    <property type="match status" value="3"/>
</dbReference>
<dbReference type="InterPro" id="IPR045087">
    <property type="entry name" value="Cu-oxidase_fam"/>
</dbReference>
<accession>A0ABQ9TGI2</accession>
<dbReference type="InterPro" id="IPR001117">
    <property type="entry name" value="Cu-oxidase_2nd"/>
</dbReference>
<reference evidence="7 8" key="1">
    <citation type="submission" date="2023-05" db="EMBL/GenBank/DDBJ databases">
        <title>B98-5 Cell Line De Novo Hybrid Assembly: An Optical Mapping Approach.</title>
        <authorList>
            <person name="Kananen K."/>
            <person name="Auerbach J.A."/>
            <person name="Kautto E."/>
            <person name="Blachly J.S."/>
        </authorList>
    </citation>
    <scope>NUCLEOTIDE SEQUENCE [LARGE SCALE GENOMIC DNA]</scope>
    <source>
        <strain evidence="7">B95-8</strain>
        <tissue evidence="7">Cell line</tissue>
    </source>
</reference>
<dbReference type="Proteomes" id="UP001266305">
    <property type="component" value="Unassembled WGS sequence"/>
</dbReference>
<name>A0ABQ9TGI2_SAGOE</name>
<comment type="similarity">
    <text evidence="1">Belongs to the multicopper oxidase family.</text>
</comment>
<sequence length="904" mass="101638">METGHLLWALLFMQSLWPQLTDGATRVYYLGIRDVQWNYAPKGKNVITNQPLDSDIVASSFLKSDKNRIGGNYKKTIYKEYKDDSYTDEVAQPAWLGFLGPVLKAEVGDVILIHLKNFATRPYTIHPHGVFYEKDSEGSLYPDGSSGPLKADDSVPPGGSHIYNWTIPEGHAPTDADPACLTWIYHSHVDAPRDIATGLIGPLITCKRAEIRHYKDVDHEFFLLFSVIDENLSWHLDENIATYCSDPASVDKEDETFQESNRMHAINGFVFGNLPELNMCAQKRVAWHLFGMGNEVDVHTAFFHGQMLTTRGHRTDVAHIFPATFVTAEMVPWKPGTWLVSCQVNSHFRDGMQALYKVKSCSTTHPVDLLTGKVRQYFIEAHEIQWDYGPMGHDGSTGKSLREPGSNSDKFFQKSSSRIGGTYWKVRYEAFQDETFQEKMQLEEDRHLGILGPVIRAEVGDIIQVVFYNRASKPFSMQPHGVFYEKDYEGAVYNDGSSHPGLVAKPFEKVTYRWTVPPHAGPTAQDPACLTWMYFSAADPIRDTNSGLVGPLLVCRAGALGTDGKQKGVDKEFFLLFTVLDENKSWYSNANQATAMLDFRLLSEDIEGFQDSNRMHAINGFLFSNLPRLDMCKGDTVAWHLLGLGTETDVHGVMFEGNTVQLQGMRKGAAMLFPHTFVMAIMQPDNLGTFEIYCQAGSHREAGMKAIYNVSQCPGRQATPHQRYQAARIYYIMAEEVEWDYCSDRSWEMEWHNQSEKDRVTNTTYQQPHHWGEEKGYGHIFLSNKDGLLGSRYKKAVFREYTDGTFRIPRPRTGPEEHLGILGPLIKAEVGDILTVVFKNNASRPYSVHAHGVLESSTSWPLAAEPGVGETRDTSAALSACVAMLADAVTQRQPAQNSLVWVPC</sequence>
<proteinExistence type="inferred from homology"/>
<evidence type="ECO:0008006" key="9">
    <source>
        <dbReference type="Google" id="ProtNLM"/>
    </source>
</evidence>
<dbReference type="PANTHER" id="PTHR11709:SF221">
    <property type="entry name" value="HEPHAESTIN"/>
    <property type="match status" value="1"/>
</dbReference>
<dbReference type="PANTHER" id="PTHR11709">
    <property type="entry name" value="MULTI-COPPER OXIDASE"/>
    <property type="match status" value="1"/>
</dbReference>
<organism evidence="7 8">
    <name type="scientific">Saguinus oedipus</name>
    <name type="common">Cotton-top tamarin</name>
    <name type="synonym">Oedipomidas oedipus</name>
    <dbReference type="NCBI Taxonomy" id="9490"/>
    <lineage>
        <taxon>Eukaryota</taxon>
        <taxon>Metazoa</taxon>
        <taxon>Chordata</taxon>
        <taxon>Craniata</taxon>
        <taxon>Vertebrata</taxon>
        <taxon>Euteleostomi</taxon>
        <taxon>Mammalia</taxon>
        <taxon>Eutheria</taxon>
        <taxon>Euarchontoglires</taxon>
        <taxon>Primates</taxon>
        <taxon>Haplorrhini</taxon>
        <taxon>Platyrrhini</taxon>
        <taxon>Cebidae</taxon>
        <taxon>Callitrichinae</taxon>
        <taxon>Saguinus</taxon>
    </lineage>
</organism>
<gene>
    <name evidence="7" type="ORF">P7K49_038553</name>
</gene>
<dbReference type="CDD" id="cd11022">
    <property type="entry name" value="CuRO_4_ceruloplasmin"/>
    <property type="match status" value="1"/>
</dbReference>
<dbReference type="InterPro" id="IPR011707">
    <property type="entry name" value="Cu-oxidase-like_N"/>
</dbReference>
<feature type="domain" description="Plastocyanin-like" evidence="5">
    <location>
        <begin position="229"/>
        <end position="361"/>
    </location>
</feature>
<keyword evidence="3" id="KW-0560">Oxidoreductase</keyword>
<dbReference type="InterPro" id="IPR033138">
    <property type="entry name" value="Cu_oxidase_CS"/>
</dbReference>
<dbReference type="CDD" id="cd04222">
    <property type="entry name" value="CuRO_1_ceruloplasmin"/>
    <property type="match status" value="1"/>
</dbReference>
<dbReference type="SUPFAM" id="SSF49503">
    <property type="entry name" value="Cupredoxins"/>
    <property type="match status" value="5"/>
</dbReference>
<dbReference type="Pfam" id="PF07732">
    <property type="entry name" value="Cu-oxidase_3"/>
    <property type="match status" value="3"/>
</dbReference>
<evidence type="ECO:0000259" key="5">
    <source>
        <dbReference type="Pfam" id="PF00394"/>
    </source>
</evidence>
<dbReference type="CDD" id="cd04224">
    <property type="entry name" value="CuRO_3_ceruloplasmin"/>
    <property type="match status" value="1"/>
</dbReference>
<keyword evidence="4" id="KW-0732">Signal</keyword>
<feature type="domain" description="Plastocyanin-like" evidence="6">
    <location>
        <begin position="821"/>
        <end position="860"/>
    </location>
</feature>
<dbReference type="InterPro" id="IPR008972">
    <property type="entry name" value="Cupredoxin"/>
</dbReference>
<dbReference type="CDD" id="cd11021">
    <property type="entry name" value="CuRO_2_ceruloplasmin"/>
    <property type="match status" value="1"/>
</dbReference>
<evidence type="ECO:0000313" key="7">
    <source>
        <dbReference type="EMBL" id="KAK2083317.1"/>
    </source>
</evidence>
<evidence type="ECO:0000256" key="2">
    <source>
        <dbReference type="ARBA" id="ARBA00022723"/>
    </source>
</evidence>
<protein>
    <recommendedName>
        <fullName evidence="9">Hephaestin</fullName>
    </recommendedName>
</protein>
<evidence type="ECO:0000259" key="6">
    <source>
        <dbReference type="Pfam" id="PF07732"/>
    </source>
</evidence>
<evidence type="ECO:0000256" key="3">
    <source>
        <dbReference type="ARBA" id="ARBA00023002"/>
    </source>
</evidence>
<evidence type="ECO:0000256" key="1">
    <source>
        <dbReference type="ARBA" id="ARBA00010609"/>
    </source>
</evidence>
<feature type="domain" description="Plastocyanin-like" evidence="6">
    <location>
        <begin position="450"/>
        <end position="554"/>
    </location>
</feature>
<evidence type="ECO:0000313" key="8">
    <source>
        <dbReference type="Proteomes" id="UP001266305"/>
    </source>
</evidence>
<dbReference type="Pfam" id="PF00394">
    <property type="entry name" value="Cu-oxidase"/>
    <property type="match status" value="1"/>
</dbReference>
<evidence type="ECO:0000256" key="4">
    <source>
        <dbReference type="SAM" id="SignalP"/>
    </source>
</evidence>
<dbReference type="PROSITE" id="PS00079">
    <property type="entry name" value="MULTICOPPER_OXIDASE1"/>
    <property type="match status" value="2"/>
</dbReference>
<keyword evidence="8" id="KW-1185">Reference proteome</keyword>
<feature type="domain" description="Plastocyanin-like" evidence="6">
    <location>
        <begin position="98"/>
        <end position="205"/>
    </location>
</feature>
<feature type="chain" id="PRO_5045868906" description="Hephaestin" evidence="4">
    <location>
        <begin position="24"/>
        <end position="904"/>
    </location>
</feature>
<comment type="caution">
    <text evidence="7">The sequence shown here is derived from an EMBL/GenBank/DDBJ whole genome shotgun (WGS) entry which is preliminary data.</text>
</comment>